<comment type="caution">
    <text evidence="4">The sequence shown here is derived from an EMBL/GenBank/DDBJ whole genome shotgun (WGS) entry which is preliminary data.</text>
</comment>
<evidence type="ECO:0000256" key="3">
    <source>
        <dbReference type="ARBA" id="ARBA00029631"/>
    </source>
</evidence>
<feature type="non-terminal residue" evidence="4">
    <location>
        <position position="1"/>
    </location>
</feature>
<dbReference type="GO" id="GO:0005739">
    <property type="term" value="C:mitochondrion"/>
    <property type="evidence" value="ECO:0007669"/>
    <property type="project" value="TreeGrafter"/>
</dbReference>
<evidence type="ECO:0000313" key="5">
    <source>
        <dbReference type="Proteomes" id="UP000626109"/>
    </source>
</evidence>
<evidence type="ECO:0000256" key="2">
    <source>
        <dbReference type="ARBA" id="ARBA00017835"/>
    </source>
</evidence>
<name>A0A813K4W8_POLGL</name>
<comment type="similarity">
    <text evidence="1">Belongs to the MTFP1 family.</text>
</comment>
<sequence>MSAESCAPEDKEAPDTEDRSYLRWLAYTGRIKVIASSVSLKVGSARYLAFTSDVGEAFRPTVPGWLVNASYGLSVAYIGGTIAEVGLKANWEGRPRTEIQALIAQEAVFQGLASLALPFLLIHTSVHRTAVVLKRRS</sequence>
<accession>A0A813K4W8</accession>
<dbReference type="PANTHER" id="PTHR11001">
    <property type="entry name" value="MITOCHONDRIAL FISSION PROCESS PROTEIN 1"/>
    <property type="match status" value="1"/>
</dbReference>
<dbReference type="InterPro" id="IPR019560">
    <property type="entry name" value="Mitochondrial_18_kDa_protein"/>
</dbReference>
<evidence type="ECO:0000256" key="1">
    <source>
        <dbReference type="ARBA" id="ARBA00009224"/>
    </source>
</evidence>
<gene>
    <name evidence="4" type="ORF">PGLA2088_LOCUS28637</name>
</gene>
<dbReference type="PANTHER" id="PTHR11001:SF2">
    <property type="entry name" value="MITOCHONDRIAL FISSION PROCESS PROTEIN 1"/>
    <property type="match status" value="1"/>
</dbReference>
<organism evidence="4 5">
    <name type="scientific">Polarella glacialis</name>
    <name type="common">Dinoflagellate</name>
    <dbReference type="NCBI Taxonomy" id="89957"/>
    <lineage>
        <taxon>Eukaryota</taxon>
        <taxon>Sar</taxon>
        <taxon>Alveolata</taxon>
        <taxon>Dinophyceae</taxon>
        <taxon>Suessiales</taxon>
        <taxon>Suessiaceae</taxon>
        <taxon>Polarella</taxon>
    </lineage>
</organism>
<dbReference type="Proteomes" id="UP000626109">
    <property type="component" value="Unassembled WGS sequence"/>
</dbReference>
<protein>
    <recommendedName>
        <fullName evidence="2">Mitochondrial fission process protein 1</fullName>
    </recommendedName>
    <alternativeName>
        <fullName evidence="3">Mitochondrial 18 kDa protein</fullName>
    </alternativeName>
</protein>
<dbReference type="AlphaFoldDB" id="A0A813K4W8"/>
<dbReference type="EMBL" id="CAJNNW010027961">
    <property type="protein sequence ID" value="CAE8693995.1"/>
    <property type="molecule type" value="Genomic_DNA"/>
</dbReference>
<evidence type="ECO:0000313" key="4">
    <source>
        <dbReference type="EMBL" id="CAE8693995.1"/>
    </source>
</evidence>
<dbReference type="Pfam" id="PF10558">
    <property type="entry name" value="MTP18"/>
    <property type="match status" value="2"/>
</dbReference>
<proteinExistence type="inferred from homology"/>
<dbReference type="GO" id="GO:0000266">
    <property type="term" value="P:mitochondrial fission"/>
    <property type="evidence" value="ECO:0007669"/>
    <property type="project" value="TreeGrafter"/>
</dbReference>
<reference evidence="4" key="1">
    <citation type="submission" date="2021-02" db="EMBL/GenBank/DDBJ databases">
        <authorList>
            <person name="Dougan E. K."/>
            <person name="Rhodes N."/>
            <person name="Thang M."/>
            <person name="Chan C."/>
        </authorList>
    </citation>
    <scope>NUCLEOTIDE SEQUENCE</scope>
</reference>